<feature type="coiled-coil region" evidence="7">
    <location>
        <begin position="129"/>
        <end position="183"/>
    </location>
</feature>
<dbReference type="HAMAP" id="MF_01186">
    <property type="entry name" value="LPS_assembly_LptE"/>
    <property type="match status" value="1"/>
</dbReference>
<keyword evidence="9" id="KW-1185">Reference proteome</keyword>
<dbReference type="GO" id="GO:0009279">
    <property type="term" value="C:cell outer membrane"/>
    <property type="evidence" value="ECO:0007669"/>
    <property type="project" value="UniProtKB-SubCell"/>
</dbReference>
<reference evidence="8 9" key="1">
    <citation type="submission" date="2017-03" db="EMBL/GenBank/DDBJ databases">
        <authorList>
            <person name="Afonso C.L."/>
            <person name="Miller P.J."/>
            <person name="Scott M.A."/>
            <person name="Spackman E."/>
            <person name="Goraichik I."/>
            <person name="Dimitrov K.M."/>
            <person name="Suarez D.L."/>
            <person name="Swayne D.E."/>
        </authorList>
    </citation>
    <scope>NUCLEOTIDE SEQUENCE [LARGE SCALE GENOMIC DNA]</scope>
    <source>
        <strain evidence="8">SB41UT1</strain>
    </source>
</reference>
<dbReference type="AlphaFoldDB" id="A0A1X7AGJ8"/>
<comment type="function">
    <text evidence="6">Together with LptD, is involved in the assembly of lipopolysaccharide (LPS) at the surface of the outer membrane. Required for the proper assembly of LptD. Binds LPS and may serve as the LPS recognition site at the outer membrane.</text>
</comment>
<keyword evidence="4 6" id="KW-0998">Cell outer membrane</keyword>
<evidence type="ECO:0000313" key="9">
    <source>
        <dbReference type="Proteomes" id="UP000196573"/>
    </source>
</evidence>
<dbReference type="GO" id="GO:1990351">
    <property type="term" value="C:transporter complex"/>
    <property type="evidence" value="ECO:0007669"/>
    <property type="project" value="TreeGrafter"/>
</dbReference>
<keyword evidence="1 6" id="KW-0732">Signal</keyword>
<dbReference type="Pfam" id="PF04390">
    <property type="entry name" value="LptE"/>
    <property type="match status" value="1"/>
</dbReference>
<organism evidence="8 9">
    <name type="scientific">Parendozoicomonas haliclonae</name>
    <dbReference type="NCBI Taxonomy" id="1960125"/>
    <lineage>
        <taxon>Bacteria</taxon>
        <taxon>Pseudomonadati</taxon>
        <taxon>Pseudomonadota</taxon>
        <taxon>Gammaproteobacteria</taxon>
        <taxon>Oceanospirillales</taxon>
        <taxon>Endozoicomonadaceae</taxon>
        <taxon>Parendozoicomonas</taxon>
    </lineage>
</organism>
<evidence type="ECO:0000256" key="3">
    <source>
        <dbReference type="ARBA" id="ARBA00023139"/>
    </source>
</evidence>
<keyword evidence="7" id="KW-0175">Coiled coil</keyword>
<dbReference type="OrthoDB" id="7349153at2"/>
<protein>
    <recommendedName>
        <fullName evidence="6">LPS-assembly lipoprotein LptE</fullName>
    </recommendedName>
</protein>
<proteinExistence type="inferred from homology"/>
<gene>
    <name evidence="6" type="primary">lptE</name>
    <name evidence="8" type="ORF">EHSB41UT_01151</name>
</gene>
<dbReference type="Gene3D" id="3.30.160.150">
    <property type="entry name" value="Lipoprotein like domain"/>
    <property type="match status" value="1"/>
</dbReference>
<comment type="subunit">
    <text evidence="6">Component of the lipopolysaccharide transport and assembly complex. Interacts with LptD.</text>
</comment>
<evidence type="ECO:0000313" key="8">
    <source>
        <dbReference type="EMBL" id="SMA40191.1"/>
    </source>
</evidence>
<dbReference type="PANTHER" id="PTHR38098">
    <property type="entry name" value="LPS-ASSEMBLY LIPOPROTEIN LPTE"/>
    <property type="match status" value="1"/>
</dbReference>
<dbReference type="RefSeq" id="WP_087107774.1">
    <property type="nucleotide sequence ID" value="NZ_CBCSCN010000001.1"/>
</dbReference>
<evidence type="ECO:0000256" key="4">
    <source>
        <dbReference type="ARBA" id="ARBA00023237"/>
    </source>
</evidence>
<comment type="subcellular location">
    <subcellularLocation>
        <location evidence="6">Cell outer membrane</location>
        <topology evidence="6">Lipid-anchor</topology>
    </subcellularLocation>
</comment>
<comment type="similarity">
    <text evidence="6">Belongs to the LptE lipoprotein family.</text>
</comment>
<dbReference type="InterPro" id="IPR007485">
    <property type="entry name" value="LPS_assembly_LptE"/>
</dbReference>
<sequence>MNRIQRIFSPFLVVMLAVMVSACGFQLRGTVNVASDLKHLSIEGGERDFQRLLMHRLEQAGIAITDSAPYKVEILSLTDDEMLASTSGGNIVTDYELTVTLNWQLESESGEVLLPAQKLTQQGVYQRFINEYNASQNAREQTMEELQQNLAMALTRRIAALTDAELQALADQARERAAQTEAQ</sequence>
<dbReference type="GO" id="GO:0043165">
    <property type="term" value="P:Gram-negative-bacterium-type cell outer membrane assembly"/>
    <property type="evidence" value="ECO:0007669"/>
    <property type="project" value="UniProtKB-UniRule"/>
</dbReference>
<dbReference type="GO" id="GO:0015920">
    <property type="term" value="P:lipopolysaccharide transport"/>
    <property type="evidence" value="ECO:0007669"/>
    <property type="project" value="TreeGrafter"/>
</dbReference>
<evidence type="ECO:0000256" key="1">
    <source>
        <dbReference type="ARBA" id="ARBA00022729"/>
    </source>
</evidence>
<dbReference type="Proteomes" id="UP000196573">
    <property type="component" value="Unassembled WGS sequence"/>
</dbReference>
<accession>A0A1X7AGJ8</accession>
<name>A0A1X7AGJ8_9GAMM</name>
<evidence type="ECO:0000256" key="7">
    <source>
        <dbReference type="SAM" id="Coils"/>
    </source>
</evidence>
<dbReference type="EMBL" id="FWPT01000002">
    <property type="protein sequence ID" value="SMA40191.1"/>
    <property type="molecule type" value="Genomic_DNA"/>
</dbReference>
<evidence type="ECO:0000256" key="6">
    <source>
        <dbReference type="HAMAP-Rule" id="MF_01186"/>
    </source>
</evidence>
<keyword evidence="5 6" id="KW-0449">Lipoprotein</keyword>
<evidence type="ECO:0000256" key="5">
    <source>
        <dbReference type="ARBA" id="ARBA00023288"/>
    </source>
</evidence>
<evidence type="ECO:0000256" key="2">
    <source>
        <dbReference type="ARBA" id="ARBA00023136"/>
    </source>
</evidence>
<dbReference type="PANTHER" id="PTHR38098:SF1">
    <property type="entry name" value="LPS-ASSEMBLY LIPOPROTEIN LPTE"/>
    <property type="match status" value="1"/>
</dbReference>
<dbReference type="PROSITE" id="PS51257">
    <property type="entry name" value="PROKAR_LIPOPROTEIN"/>
    <property type="match status" value="1"/>
</dbReference>
<keyword evidence="3 6" id="KW-0564">Palmitate</keyword>
<dbReference type="GO" id="GO:0001530">
    <property type="term" value="F:lipopolysaccharide binding"/>
    <property type="evidence" value="ECO:0007669"/>
    <property type="project" value="TreeGrafter"/>
</dbReference>
<keyword evidence="2 6" id="KW-0472">Membrane</keyword>